<dbReference type="EMBL" id="LYVF01000158">
    <property type="protein sequence ID" value="OAT81679.1"/>
    <property type="molecule type" value="Genomic_DNA"/>
</dbReference>
<accession>A0A1B7LEG5</accession>
<dbReference type="AlphaFoldDB" id="A0A1B7LEG5"/>
<name>A0A1B7LEG5_9FIRM</name>
<protein>
    <submittedName>
        <fullName evidence="1">Thiamine biosynthesis protein ThiS</fullName>
    </submittedName>
</protein>
<dbReference type="Pfam" id="PF02597">
    <property type="entry name" value="ThiS"/>
    <property type="match status" value="1"/>
</dbReference>
<dbReference type="PANTHER" id="PTHR34472:SF1">
    <property type="entry name" value="SULFUR CARRIER PROTEIN THIS"/>
    <property type="match status" value="1"/>
</dbReference>
<gene>
    <name evidence="1" type="ORF">A6M21_09705</name>
</gene>
<proteinExistence type="predicted"/>
<evidence type="ECO:0000313" key="2">
    <source>
        <dbReference type="Proteomes" id="UP000078532"/>
    </source>
</evidence>
<organism evidence="1 2">
    <name type="scientific">Desulfotomaculum copahuensis</name>
    <dbReference type="NCBI Taxonomy" id="1838280"/>
    <lineage>
        <taxon>Bacteria</taxon>
        <taxon>Bacillati</taxon>
        <taxon>Bacillota</taxon>
        <taxon>Clostridia</taxon>
        <taxon>Eubacteriales</taxon>
        <taxon>Desulfotomaculaceae</taxon>
        <taxon>Desulfotomaculum</taxon>
    </lineage>
</organism>
<reference evidence="1 2" key="1">
    <citation type="submission" date="2016-04" db="EMBL/GenBank/DDBJ databases">
        <authorList>
            <person name="Evans L.H."/>
            <person name="Alamgir A."/>
            <person name="Owens N."/>
            <person name="Weber N.D."/>
            <person name="Virtaneva K."/>
            <person name="Barbian K."/>
            <person name="Babar A."/>
            <person name="Rosenke K."/>
        </authorList>
    </citation>
    <scope>NUCLEOTIDE SEQUENCE [LARGE SCALE GENOMIC DNA]</scope>
    <source>
        <strain evidence="1 2">LMa1</strain>
    </source>
</reference>
<dbReference type="InterPro" id="IPR010035">
    <property type="entry name" value="Thi_S"/>
</dbReference>
<dbReference type="SUPFAM" id="SSF54285">
    <property type="entry name" value="MoaD/ThiS"/>
    <property type="match status" value="1"/>
</dbReference>
<evidence type="ECO:0000313" key="1">
    <source>
        <dbReference type="EMBL" id="OAT81679.1"/>
    </source>
</evidence>
<dbReference type="PANTHER" id="PTHR34472">
    <property type="entry name" value="SULFUR CARRIER PROTEIN THIS"/>
    <property type="match status" value="1"/>
</dbReference>
<keyword evidence="2" id="KW-1185">Reference proteome</keyword>
<dbReference type="NCBIfam" id="TIGR01683">
    <property type="entry name" value="thiS"/>
    <property type="match status" value="1"/>
</dbReference>
<dbReference type="Gene3D" id="3.10.20.30">
    <property type="match status" value="1"/>
</dbReference>
<dbReference type="Proteomes" id="UP000078532">
    <property type="component" value="Unassembled WGS sequence"/>
</dbReference>
<dbReference type="CDD" id="cd00565">
    <property type="entry name" value="Ubl_ThiS"/>
    <property type="match status" value="1"/>
</dbReference>
<comment type="caution">
    <text evidence="1">The sequence shown here is derived from an EMBL/GenBank/DDBJ whole genome shotgun (WGS) entry which is preliminary data.</text>
</comment>
<dbReference type="STRING" id="1838280.A6M21_09705"/>
<sequence length="67" mass="7612">MFIILNGKITKLPNGCITINDLVKRKKWNQGSLIVEYNNQLAKKDAWPSIILKENDRLEILKFVGGG</sequence>
<dbReference type="InterPro" id="IPR012675">
    <property type="entry name" value="Beta-grasp_dom_sf"/>
</dbReference>
<dbReference type="InterPro" id="IPR003749">
    <property type="entry name" value="ThiS/MoaD-like"/>
</dbReference>
<dbReference type="InterPro" id="IPR016155">
    <property type="entry name" value="Mopterin_synth/thiamin_S_b"/>
</dbReference>
<dbReference type="RefSeq" id="WP_066668074.1">
    <property type="nucleotide sequence ID" value="NZ_LYVF01000158.1"/>
</dbReference>